<feature type="transmembrane region" description="Helical" evidence="2">
    <location>
        <begin position="12"/>
        <end position="36"/>
    </location>
</feature>
<dbReference type="InterPro" id="IPR052173">
    <property type="entry name" value="Beta-lactam_resp_regulator"/>
</dbReference>
<sequence length="649" mass="75188">MEAFLNNMVKAIGWSIIHSLWQGAIIYAILFAAFLIWPRMTSKIKHNLAFGSLFIIFSIFCYTLFTLFETSTNRNLESISMSSNDLKDLVLFNDTINLKTEAYFPVVVSVYIVGIIFQLIVLLSGYFKLKKLKKASKLNIPESWRIVFDMTIFQLKIAKKVKFYLSERVNVPLVIGFFKPVVLFPISLATQLDTKQVEAILIHELSHIRRNDYLINLVKTLIETILFFNPFVWLTTKIIHIEREHACDDLVIKATGTPLTYAHALLKLELLKDKRTPALSLAATGKNQHLYQRIKRITQMKTNYINVKQQFLILTLAIATVASIAWINPSKRQEAKKALALSLKTSSIEDKAMNTHLIVNSDTDTVKVKRKARIIITDDNGNVKTYNSIKDMPDSLRKTVQRQIFVGDSTSKFFNSKEWQDEMTKIGLNAKEIEKRVNSTEWKDKMAKIEFDAKEMEKKFNSKEWKERMAKVEEQSLAIAKKFQSKEWKESMAKIQQQSLAMAKKFESKEWKERIAKVQENALEMQKKFNSPEWKQKMDELKKLQESPEYKELRKKYEEDLDKLKKKKGINTDKAFLLFDGNTEIHKNFLPLTGNLANLTKLNLKDVERFSAIESLSTEKLNKIDFDAVPLKIINLEKTKDLKVKPTEN</sequence>
<feature type="transmembrane region" description="Helical" evidence="2">
    <location>
        <begin position="48"/>
        <end position="68"/>
    </location>
</feature>
<dbReference type="CDD" id="cd07341">
    <property type="entry name" value="M56_BlaR1_MecR1_like"/>
    <property type="match status" value="1"/>
</dbReference>
<gene>
    <name evidence="4" type="ORF">FA045_16640</name>
</gene>
<feature type="transmembrane region" description="Helical" evidence="2">
    <location>
        <begin position="102"/>
        <end position="127"/>
    </location>
</feature>
<dbReference type="OrthoDB" id="15218at2"/>
<feature type="coiled-coil region" evidence="1">
    <location>
        <begin position="508"/>
        <end position="567"/>
    </location>
</feature>
<dbReference type="EMBL" id="SWBO01000012">
    <property type="protein sequence ID" value="TKB97379.1"/>
    <property type="molecule type" value="Genomic_DNA"/>
</dbReference>
<evidence type="ECO:0000259" key="3">
    <source>
        <dbReference type="Pfam" id="PF05569"/>
    </source>
</evidence>
<dbReference type="Pfam" id="PF05569">
    <property type="entry name" value="Peptidase_M56"/>
    <property type="match status" value="1"/>
</dbReference>
<dbReference type="AlphaFoldDB" id="A0A4U1BWP6"/>
<protein>
    <submittedName>
        <fullName evidence="4">Peptidase M56</fullName>
    </submittedName>
</protein>
<dbReference type="PANTHER" id="PTHR34978">
    <property type="entry name" value="POSSIBLE SENSOR-TRANSDUCER PROTEIN BLAR"/>
    <property type="match status" value="1"/>
</dbReference>
<dbReference type="InterPro" id="IPR008756">
    <property type="entry name" value="Peptidase_M56"/>
</dbReference>
<organism evidence="4 5">
    <name type="scientific">Pedobacter cryotolerans</name>
    <dbReference type="NCBI Taxonomy" id="2571270"/>
    <lineage>
        <taxon>Bacteria</taxon>
        <taxon>Pseudomonadati</taxon>
        <taxon>Bacteroidota</taxon>
        <taxon>Sphingobacteriia</taxon>
        <taxon>Sphingobacteriales</taxon>
        <taxon>Sphingobacteriaceae</taxon>
        <taxon>Pedobacter</taxon>
    </lineage>
</organism>
<keyword evidence="2" id="KW-0812">Transmembrane</keyword>
<feature type="transmembrane region" description="Helical" evidence="2">
    <location>
        <begin position="310"/>
        <end position="327"/>
    </location>
</feature>
<reference evidence="4 5" key="1">
    <citation type="submission" date="2019-04" db="EMBL/GenBank/DDBJ databases">
        <title>Pedobacter sp. AR-2-6 sp. nov., isolated from Arctic soil.</title>
        <authorList>
            <person name="Dahal R.H."/>
            <person name="Kim D.-U."/>
        </authorList>
    </citation>
    <scope>NUCLEOTIDE SEQUENCE [LARGE SCALE GENOMIC DNA]</scope>
    <source>
        <strain evidence="4 5">AR-2-6</strain>
    </source>
</reference>
<accession>A0A4U1BWP6</accession>
<keyword evidence="5" id="KW-1185">Reference proteome</keyword>
<proteinExistence type="predicted"/>
<dbReference type="PANTHER" id="PTHR34978:SF3">
    <property type="entry name" value="SLR0241 PROTEIN"/>
    <property type="match status" value="1"/>
</dbReference>
<dbReference type="Proteomes" id="UP000310477">
    <property type="component" value="Unassembled WGS sequence"/>
</dbReference>
<keyword evidence="2" id="KW-0472">Membrane</keyword>
<evidence type="ECO:0000313" key="5">
    <source>
        <dbReference type="Proteomes" id="UP000310477"/>
    </source>
</evidence>
<dbReference type="RefSeq" id="WP_136878217.1">
    <property type="nucleotide sequence ID" value="NZ_SWBO01000012.1"/>
</dbReference>
<keyword evidence="1" id="KW-0175">Coiled coil</keyword>
<name>A0A4U1BWP6_9SPHI</name>
<keyword evidence="2" id="KW-1133">Transmembrane helix</keyword>
<comment type="caution">
    <text evidence="4">The sequence shown here is derived from an EMBL/GenBank/DDBJ whole genome shotgun (WGS) entry which is preliminary data.</text>
</comment>
<evidence type="ECO:0000256" key="2">
    <source>
        <dbReference type="SAM" id="Phobius"/>
    </source>
</evidence>
<feature type="domain" description="Peptidase M56" evidence="3">
    <location>
        <begin position="90"/>
        <end position="296"/>
    </location>
</feature>
<evidence type="ECO:0000256" key="1">
    <source>
        <dbReference type="SAM" id="Coils"/>
    </source>
</evidence>
<evidence type="ECO:0000313" key="4">
    <source>
        <dbReference type="EMBL" id="TKB97379.1"/>
    </source>
</evidence>